<sequence>MINYLKYICLLWILLTPQALLWAETETPPDQHEGASVNITADHLSQSGEQNTIKAWGNVIVFYQDRLLRADRVTINTESGMGEAFGNIYLKTAEGSKIRSDRTLFNIKSEQGQIFQARGSINEEYLFKAEKMTRYSDTHYSMENGAITTCRGKIPDWLIETESMDIIQGDRILFRNLKLKVKDIPILYFPIGYIPMDRTRKSGLLIPSFGSSNTDGFTLQNAYYWAISQSTDATVYIDYLSKRGVKPGIEYRYAPADTVRGEFRGFYLDDDNDSKFWKVDMTHVQSFSNGFNFNGKLDLESDDGFNKTFENDTDQRTRRQTDSFASLNKTWTNNTLDILTRYRDSSQSQRDDTLGQLPQVTFKTQRIQLGKTGMFFNQESSFTSFLADLDTRETVDDHFTVQRLDFHPQISLPMNPLSWLTFTPTLGIRETVYSKGRDASGKKFSAFSRESFDFRGVLEGPKFHKIYEPAGGSSKFKHVIEPRFVVDYIPSTDFDDRQKIHTFDQVDEVDPKSLVTYSITQRLLTKDTGSENVDQSREALRFTVSQSYDLREDERAPSTTPNQPFSDLRVDLDSRLYDSLLLNFDAEYDVHDSHLSSLNLEVGVQATDSLTMLLERRYTKNENTFWSGTIDWAFKKGWKVQYSSRYDEQASTFRENDLSLLYDDDCECWGFTFDFIQRTLATGASERDETKFMLGIKLKGFGSISSGRDQRLIHRTLDDY</sequence>
<dbReference type="InterPro" id="IPR050218">
    <property type="entry name" value="LptD"/>
</dbReference>
<dbReference type="Pfam" id="PF19838">
    <property type="entry name" value="LptD_2"/>
    <property type="match status" value="1"/>
</dbReference>
<dbReference type="HAMAP" id="MF_01411">
    <property type="entry name" value="LPS_assembly_LptD"/>
    <property type="match status" value="1"/>
</dbReference>
<gene>
    <name evidence="2" type="ORF">G3M78_11755</name>
</gene>
<dbReference type="KEGG" id="nva:G3M78_11755"/>
<dbReference type="GO" id="GO:1990351">
    <property type="term" value="C:transporter complex"/>
    <property type="evidence" value="ECO:0007669"/>
    <property type="project" value="TreeGrafter"/>
</dbReference>
<dbReference type="InterPro" id="IPR020889">
    <property type="entry name" value="LipoPS_assembly_LptD"/>
</dbReference>
<reference evidence="3" key="1">
    <citation type="submission" date="2020-02" db="EMBL/GenBank/DDBJ databases">
        <title>Genomic and physiological characterization of two novel Nitrospinaceae genera.</title>
        <authorList>
            <person name="Mueller A.J."/>
            <person name="Jung M.-Y."/>
            <person name="Strachan C.R."/>
            <person name="Herbold C.W."/>
            <person name="Kirkegaard R.H."/>
            <person name="Daims H."/>
        </authorList>
    </citation>
    <scope>NUCLEOTIDE SEQUENCE [LARGE SCALE GENOMIC DNA]</scope>
</reference>
<feature type="domain" description="LPS-assembly protein LptD central" evidence="1">
    <location>
        <begin position="173"/>
        <end position="559"/>
    </location>
</feature>
<dbReference type="Proteomes" id="UP000594464">
    <property type="component" value="Chromosome"/>
</dbReference>
<organism evidence="2 3">
    <name type="scientific">Candidatus Nitrohelix vancouverensis</name>
    <dbReference type="NCBI Taxonomy" id="2705534"/>
    <lineage>
        <taxon>Bacteria</taxon>
        <taxon>Pseudomonadati</taxon>
        <taxon>Nitrospinota/Tectimicrobiota group</taxon>
        <taxon>Nitrospinota</taxon>
        <taxon>Nitrospinia</taxon>
        <taxon>Nitrospinales</taxon>
        <taxon>Nitrospinaceae</taxon>
        <taxon>Candidatus Nitrohelix</taxon>
    </lineage>
</organism>
<dbReference type="EMBL" id="CP048620">
    <property type="protein sequence ID" value="QPJ66032.1"/>
    <property type="molecule type" value="Genomic_DNA"/>
</dbReference>
<evidence type="ECO:0000313" key="3">
    <source>
        <dbReference type="Proteomes" id="UP000594464"/>
    </source>
</evidence>
<accession>A0A7T0C3S4</accession>
<dbReference type="InterPro" id="IPR045659">
    <property type="entry name" value="LptD_2"/>
</dbReference>
<evidence type="ECO:0000259" key="1">
    <source>
        <dbReference type="Pfam" id="PF19838"/>
    </source>
</evidence>
<dbReference type="PANTHER" id="PTHR30189">
    <property type="entry name" value="LPS-ASSEMBLY PROTEIN"/>
    <property type="match status" value="1"/>
</dbReference>
<protein>
    <submittedName>
        <fullName evidence="2">LPS-assembly protein LptD</fullName>
    </submittedName>
</protein>
<dbReference type="AlphaFoldDB" id="A0A7T0C3S4"/>
<dbReference type="GO" id="GO:0043165">
    <property type="term" value="P:Gram-negative-bacterium-type cell outer membrane assembly"/>
    <property type="evidence" value="ECO:0007669"/>
    <property type="project" value="InterPro"/>
</dbReference>
<proteinExistence type="inferred from homology"/>
<dbReference type="GO" id="GO:0009279">
    <property type="term" value="C:cell outer membrane"/>
    <property type="evidence" value="ECO:0007669"/>
    <property type="project" value="InterPro"/>
</dbReference>
<dbReference type="Gene3D" id="2.60.450.10">
    <property type="entry name" value="Lipopolysaccharide (LPS) transport protein A like domain"/>
    <property type="match status" value="1"/>
</dbReference>
<evidence type="ECO:0000313" key="2">
    <source>
        <dbReference type="EMBL" id="QPJ66032.1"/>
    </source>
</evidence>
<name>A0A7T0C3S4_9BACT</name>
<dbReference type="GO" id="GO:0015920">
    <property type="term" value="P:lipopolysaccharide transport"/>
    <property type="evidence" value="ECO:0007669"/>
    <property type="project" value="InterPro"/>
</dbReference>
<dbReference type="PANTHER" id="PTHR30189:SF1">
    <property type="entry name" value="LPS-ASSEMBLY PROTEIN LPTD"/>
    <property type="match status" value="1"/>
</dbReference>